<evidence type="ECO:0000256" key="6">
    <source>
        <dbReference type="SAM" id="SignalP"/>
    </source>
</evidence>
<comment type="subunit">
    <text evidence="5">Interacts with HSPA5/BiP; interaction is direct. Interacts with ERN1/IRE1 (via the luminal region). Interacts with DERL1.</text>
</comment>
<gene>
    <name evidence="8" type="ORF">J4Q44_G00089360</name>
</gene>
<comment type="caution">
    <text evidence="8">The sequence shown here is derived from an EMBL/GenBank/DDBJ whole genome shotgun (WGS) entry which is preliminary data.</text>
</comment>
<feature type="chain" id="PRO_5042928147" description="DnaJ homolog subfamily B member 9" evidence="6">
    <location>
        <begin position="24"/>
        <end position="211"/>
    </location>
</feature>
<dbReference type="PROSITE" id="PS00636">
    <property type="entry name" value="DNAJ_1"/>
    <property type="match status" value="1"/>
</dbReference>
<proteinExistence type="predicted"/>
<evidence type="ECO:0000256" key="3">
    <source>
        <dbReference type="ARBA" id="ARBA00041533"/>
    </source>
</evidence>
<evidence type="ECO:0000256" key="2">
    <source>
        <dbReference type="ARBA" id="ARBA00040158"/>
    </source>
</evidence>
<dbReference type="PANTHER" id="PTHR44360">
    <property type="entry name" value="DNAJ HOMOLOG SUBFAMILY B MEMBER 9"/>
    <property type="match status" value="1"/>
</dbReference>
<keyword evidence="1" id="KW-0143">Chaperone</keyword>
<organism evidence="8 9">
    <name type="scientific">Coregonus suidteri</name>
    <dbReference type="NCBI Taxonomy" id="861788"/>
    <lineage>
        <taxon>Eukaryota</taxon>
        <taxon>Metazoa</taxon>
        <taxon>Chordata</taxon>
        <taxon>Craniata</taxon>
        <taxon>Vertebrata</taxon>
        <taxon>Euteleostomi</taxon>
        <taxon>Actinopterygii</taxon>
        <taxon>Neopterygii</taxon>
        <taxon>Teleostei</taxon>
        <taxon>Protacanthopterygii</taxon>
        <taxon>Salmoniformes</taxon>
        <taxon>Salmonidae</taxon>
        <taxon>Coregoninae</taxon>
        <taxon>Coregonus</taxon>
    </lineage>
</organism>
<evidence type="ECO:0000313" key="8">
    <source>
        <dbReference type="EMBL" id="KAK6319829.1"/>
    </source>
</evidence>
<evidence type="ECO:0000313" key="9">
    <source>
        <dbReference type="Proteomes" id="UP001356427"/>
    </source>
</evidence>
<dbReference type="InterPro" id="IPR001623">
    <property type="entry name" value="DnaJ_domain"/>
</dbReference>
<evidence type="ECO:0000256" key="1">
    <source>
        <dbReference type="ARBA" id="ARBA00023186"/>
    </source>
</evidence>
<evidence type="ECO:0000256" key="5">
    <source>
        <dbReference type="ARBA" id="ARBA00046365"/>
    </source>
</evidence>
<comment type="function">
    <text evidence="4">Co-chaperone for Hsp70 protein HSPA5/BiP that acts as a key repressor of the ERN1/IRE1-mediated unfolded protein response (UPR). J domain-containing co-chaperones stimulate the ATPase activity of Hsp70 proteins and are required for efficient substrate recognition by Hsp70 proteins. In the unstressed endoplasmic reticulum, interacts with the luminal region of ERN1/IRE1 and selectively recruits HSPA5/BiP: HSPA5/BiP disrupts the dimerization of the active ERN1/IRE1 luminal region, thereby inactivating ERN1/IRE1. Also involved in endoplasmic reticulum-associated degradation (ERAD) of misfolded proteins. Required for survival of B-cell progenitors and normal antibody production.</text>
</comment>
<dbReference type="EMBL" id="JAGTTL010000007">
    <property type="protein sequence ID" value="KAK6319829.1"/>
    <property type="molecule type" value="Genomic_DNA"/>
</dbReference>
<reference evidence="8 9" key="1">
    <citation type="submission" date="2021-04" db="EMBL/GenBank/DDBJ databases">
        <authorList>
            <person name="De Guttry C."/>
            <person name="Zahm M."/>
            <person name="Klopp C."/>
            <person name="Cabau C."/>
            <person name="Louis A."/>
            <person name="Berthelot C."/>
            <person name="Parey E."/>
            <person name="Roest Crollius H."/>
            <person name="Montfort J."/>
            <person name="Robinson-Rechavi M."/>
            <person name="Bucao C."/>
            <person name="Bouchez O."/>
            <person name="Gislard M."/>
            <person name="Lluch J."/>
            <person name="Milhes M."/>
            <person name="Lampietro C."/>
            <person name="Lopez Roques C."/>
            <person name="Donnadieu C."/>
            <person name="Braasch I."/>
            <person name="Desvignes T."/>
            <person name="Postlethwait J."/>
            <person name="Bobe J."/>
            <person name="Wedekind C."/>
            <person name="Guiguen Y."/>
        </authorList>
    </citation>
    <scope>NUCLEOTIDE SEQUENCE [LARGE SCALE GENOMIC DNA]</scope>
    <source>
        <strain evidence="8">Cs_M1</strain>
        <tissue evidence="8">Blood</tissue>
    </source>
</reference>
<sequence length="211" mass="24407">MATAQSAFTFAVCILIITELILAKKDYYDILGVPKDANERQIKKAFHKLAMKYHPDKNKSPDAETKFRDIAEAYETLSDKKRRQEYDQFGHGTNGPNVHQPFDFGDMFKDFDIYSQNRHARHKRHFEGHFRANQEAHHSRHKRHFQGAFGAAGGGGFDGMFDDMKKMFTFHRDTTKQTESRFQSTTAKQHCRTVTQRRGNMVTTYTDCTGS</sequence>
<evidence type="ECO:0000256" key="4">
    <source>
        <dbReference type="ARBA" id="ARBA00045428"/>
    </source>
</evidence>
<name>A0AAN8M0K7_9TELE</name>
<dbReference type="PRINTS" id="PR00625">
    <property type="entry name" value="JDOMAIN"/>
</dbReference>
<keyword evidence="9" id="KW-1185">Reference proteome</keyword>
<dbReference type="GO" id="GO:0005783">
    <property type="term" value="C:endoplasmic reticulum"/>
    <property type="evidence" value="ECO:0007669"/>
    <property type="project" value="TreeGrafter"/>
</dbReference>
<feature type="domain" description="J" evidence="7">
    <location>
        <begin position="26"/>
        <end position="90"/>
    </location>
</feature>
<dbReference type="CDD" id="cd06257">
    <property type="entry name" value="DnaJ"/>
    <property type="match status" value="1"/>
</dbReference>
<dbReference type="GO" id="GO:0051087">
    <property type="term" value="F:protein-folding chaperone binding"/>
    <property type="evidence" value="ECO:0007669"/>
    <property type="project" value="TreeGrafter"/>
</dbReference>
<dbReference type="SMART" id="SM00271">
    <property type="entry name" value="DnaJ"/>
    <property type="match status" value="1"/>
</dbReference>
<dbReference type="AlphaFoldDB" id="A0AAN8M0K7"/>
<dbReference type="GO" id="GO:0036503">
    <property type="term" value="P:ERAD pathway"/>
    <property type="evidence" value="ECO:0007669"/>
    <property type="project" value="TreeGrafter"/>
</dbReference>
<dbReference type="PANTHER" id="PTHR44360:SF1">
    <property type="entry name" value="DNAJ HOMOLOG SUBFAMILY B MEMBER 9"/>
    <property type="match status" value="1"/>
</dbReference>
<dbReference type="InterPro" id="IPR051948">
    <property type="entry name" value="Hsp70_co-chaperone_J-domain"/>
</dbReference>
<dbReference type="InterPro" id="IPR018253">
    <property type="entry name" value="DnaJ_domain_CS"/>
</dbReference>
<dbReference type="Pfam" id="PF00226">
    <property type="entry name" value="DnaJ"/>
    <property type="match status" value="1"/>
</dbReference>
<accession>A0AAN8M0K7</accession>
<dbReference type="InterPro" id="IPR036869">
    <property type="entry name" value="J_dom_sf"/>
</dbReference>
<dbReference type="Proteomes" id="UP001356427">
    <property type="component" value="Unassembled WGS sequence"/>
</dbReference>
<dbReference type="SUPFAM" id="SSF46565">
    <property type="entry name" value="Chaperone J-domain"/>
    <property type="match status" value="1"/>
</dbReference>
<protein>
    <recommendedName>
        <fullName evidence="2">DnaJ homolog subfamily B member 9</fullName>
    </recommendedName>
    <alternativeName>
        <fullName evidence="3">Endoplasmic reticulum DNA J domain-containing protein 4</fullName>
    </alternativeName>
</protein>
<evidence type="ECO:0000259" key="7">
    <source>
        <dbReference type="PROSITE" id="PS50076"/>
    </source>
</evidence>
<feature type="signal peptide" evidence="6">
    <location>
        <begin position="1"/>
        <end position="23"/>
    </location>
</feature>
<keyword evidence="6" id="KW-0732">Signal</keyword>
<dbReference type="Gene3D" id="1.10.287.110">
    <property type="entry name" value="DnaJ domain"/>
    <property type="match status" value="1"/>
</dbReference>
<dbReference type="PROSITE" id="PS50076">
    <property type="entry name" value="DNAJ_2"/>
    <property type="match status" value="1"/>
</dbReference>
<dbReference type="GO" id="GO:0051787">
    <property type="term" value="F:misfolded protein binding"/>
    <property type="evidence" value="ECO:0007669"/>
    <property type="project" value="TreeGrafter"/>
</dbReference>